<proteinExistence type="predicted"/>
<dbReference type="PRINTS" id="PR00037">
    <property type="entry name" value="HTHLACR"/>
</dbReference>
<keyword evidence="1" id="KW-0678">Repressor</keyword>
<dbReference type="Gene3D" id="1.10.10.10">
    <property type="entry name" value="Winged helix-like DNA-binding domain superfamily/Winged helix DNA-binding domain"/>
    <property type="match status" value="1"/>
</dbReference>
<sequence length="298" mass="31386">MARHRPDGLPPAAVARHGLAVASNPPLEALSDRQSAILALARGAGRVGVEDLAARFGVSPQTIRKDLNTLCDRRLLARQHGGAMLASGVENLGYAARRALAHAEKRRIAACCAALIPDGSSLFINIGTTTEEVARALVHHRNLLVVTNNIHVVSILLPCDGVEVVVAGGPVRRSDGGIVGEATVDLVSQFKLDFAVIGASALDEEGGLLDYDYREVRVARAILGNARQAILVADTGKFERSAPVRIGHVSQLHCVVMDRAPPLGFAAACQAAGTQLELAGPEECEMLTETGSLETETH</sequence>
<keyword evidence="6" id="KW-1185">Reference proteome</keyword>
<gene>
    <name evidence="5" type="ORF">E2C06_01100</name>
</gene>
<evidence type="ECO:0000313" key="6">
    <source>
        <dbReference type="Proteomes" id="UP000295096"/>
    </source>
</evidence>
<protein>
    <submittedName>
        <fullName evidence="5">DeoR/GlpR transcriptional regulator</fullName>
    </submittedName>
</protein>
<dbReference type="Proteomes" id="UP000295096">
    <property type="component" value="Unassembled WGS sequence"/>
</dbReference>
<dbReference type="EMBL" id="SMSJ01000001">
    <property type="protein sequence ID" value="TDH64571.1"/>
    <property type="molecule type" value="Genomic_DNA"/>
</dbReference>
<dbReference type="AlphaFoldDB" id="A0A4R5QPJ8"/>
<keyword evidence="3" id="KW-0804">Transcription</keyword>
<comment type="caution">
    <text evidence="5">The sequence shown here is derived from an EMBL/GenBank/DDBJ whole genome shotgun (WGS) entry which is preliminary data.</text>
</comment>
<name>A0A4R5QPJ8_9PROT</name>
<dbReference type="PANTHER" id="PTHR30363">
    <property type="entry name" value="HTH-TYPE TRANSCRIPTIONAL REGULATOR SRLR-RELATED"/>
    <property type="match status" value="1"/>
</dbReference>
<evidence type="ECO:0000256" key="1">
    <source>
        <dbReference type="ARBA" id="ARBA00022491"/>
    </source>
</evidence>
<dbReference type="OrthoDB" id="9814815at2"/>
<organism evidence="5 6">
    <name type="scientific">Dankookia rubra</name>
    <dbReference type="NCBI Taxonomy" id="1442381"/>
    <lineage>
        <taxon>Bacteria</taxon>
        <taxon>Pseudomonadati</taxon>
        <taxon>Pseudomonadota</taxon>
        <taxon>Alphaproteobacteria</taxon>
        <taxon>Acetobacterales</taxon>
        <taxon>Roseomonadaceae</taxon>
        <taxon>Dankookia</taxon>
    </lineage>
</organism>
<accession>A0A4R5QPJ8</accession>
<keyword evidence="2" id="KW-0805">Transcription regulation</keyword>
<feature type="domain" description="HTH deoR-type" evidence="4">
    <location>
        <begin position="30"/>
        <end position="85"/>
    </location>
</feature>
<dbReference type="SUPFAM" id="SSF46785">
    <property type="entry name" value="Winged helix' DNA-binding domain"/>
    <property type="match status" value="1"/>
</dbReference>
<dbReference type="PANTHER" id="PTHR30363:SF4">
    <property type="entry name" value="GLYCEROL-3-PHOSPHATE REGULON REPRESSOR"/>
    <property type="match status" value="1"/>
</dbReference>
<dbReference type="GO" id="GO:0003700">
    <property type="term" value="F:DNA-binding transcription factor activity"/>
    <property type="evidence" value="ECO:0007669"/>
    <property type="project" value="InterPro"/>
</dbReference>
<evidence type="ECO:0000313" key="5">
    <source>
        <dbReference type="EMBL" id="TDH64571.1"/>
    </source>
</evidence>
<dbReference type="InterPro" id="IPR036390">
    <property type="entry name" value="WH_DNA-bd_sf"/>
</dbReference>
<dbReference type="InterPro" id="IPR050313">
    <property type="entry name" value="Carb_Metab_HTH_regulators"/>
</dbReference>
<dbReference type="Pfam" id="PF08220">
    <property type="entry name" value="HTH_DeoR"/>
    <property type="match status" value="1"/>
</dbReference>
<evidence type="ECO:0000256" key="2">
    <source>
        <dbReference type="ARBA" id="ARBA00023015"/>
    </source>
</evidence>
<dbReference type="InterPro" id="IPR036388">
    <property type="entry name" value="WH-like_DNA-bd_sf"/>
</dbReference>
<dbReference type="InterPro" id="IPR014036">
    <property type="entry name" value="DeoR-like_C"/>
</dbReference>
<dbReference type="InterPro" id="IPR037171">
    <property type="entry name" value="NagB/RpiA_transferase-like"/>
</dbReference>
<dbReference type="Gene3D" id="3.30.750.70">
    <property type="entry name" value="4-hydroxybutyrate coenzyme like domains"/>
    <property type="match status" value="1"/>
</dbReference>
<dbReference type="InterPro" id="IPR001034">
    <property type="entry name" value="DeoR_HTH"/>
</dbReference>
<dbReference type="Pfam" id="PF00455">
    <property type="entry name" value="DeoRC"/>
    <property type="match status" value="1"/>
</dbReference>
<dbReference type="SMART" id="SM00420">
    <property type="entry name" value="HTH_DEOR"/>
    <property type="match status" value="1"/>
</dbReference>
<dbReference type="SUPFAM" id="SSF100950">
    <property type="entry name" value="NagB/RpiA/CoA transferase-like"/>
    <property type="match status" value="1"/>
</dbReference>
<evidence type="ECO:0000256" key="3">
    <source>
        <dbReference type="ARBA" id="ARBA00023163"/>
    </source>
</evidence>
<evidence type="ECO:0000259" key="4">
    <source>
        <dbReference type="PROSITE" id="PS51000"/>
    </source>
</evidence>
<dbReference type="SMART" id="SM01134">
    <property type="entry name" value="DeoRC"/>
    <property type="match status" value="1"/>
</dbReference>
<dbReference type="PROSITE" id="PS51000">
    <property type="entry name" value="HTH_DEOR_2"/>
    <property type="match status" value="1"/>
</dbReference>
<reference evidence="5 6" key="1">
    <citation type="journal article" date="2016" name="J. Microbiol.">
        <title>Dankookia rubra gen. nov., sp. nov., an alphaproteobacterium isolated from sediment of a shallow stream.</title>
        <authorList>
            <person name="Kim W.H."/>
            <person name="Kim D.H."/>
            <person name="Kang K."/>
            <person name="Ahn T.Y."/>
        </authorList>
    </citation>
    <scope>NUCLEOTIDE SEQUENCE [LARGE SCALE GENOMIC DNA]</scope>
    <source>
        <strain evidence="5 6">JCM30602</strain>
    </source>
</reference>